<proteinExistence type="inferred from homology"/>
<comment type="caution">
    <text evidence="8">The sequence shown here is derived from an EMBL/GenBank/DDBJ whole genome shotgun (WGS) entry which is preliminary data.</text>
</comment>
<sequence length="565" mass="62389">MENGDPIIDLRSAAEAVVAEEEDLASASVAPLHQIESLCMRCFKNGTTRLLLTRIPHFREIVLMAFECPHCNERNNEVQFAGELQPRGCCYSLEIPAGNSEMLNRQVVKSDSAIIKVPELDFEIPAESQRGRLSTVEGILVRAADELDSLQEERKKVDPVTAEAIDQFLIKLRSLVAGNVAFTFILDDPSGNSFIENPHLCLRLAPSSDPFLSVRYYERTSEQQASLGFLVEPSLQEETERQVDSENHSNISQKEPHGSVGAISGQRAIAQGKTEEVAAALCRYSAPEEVDTLPSTCGACGASCVTRFYSTSILLVSFFYLSDGSVNWQDCSSCLCAPFFMFVHNIHLVIGGFVIPNPSAEIPYFREVVVMASTCDLCGYRSSELKAGGEIPERGKRITLSVQNFEDLSRDVIKSDMASVKVPELELELSSGTLGGMVTTVEGLITQISESKFCLLTLGVGGGSDLERVHGFSLGDSTDDWKRNKWQDFKSRLSMLLSLEKPWTLIVDDALSSSFVSFVTDSLEDDKQLSVEEYERTWEQNEELGLNDMDTSQADTAYRTEAAER</sequence>
<comment type="similarity">
    <text evidence="1">Belongs to the ZPR1 family.</text>
</comment>
<dbReference type="SMART" id="SM00709">
    <property type="entry name" value="Zpr1"/>
    <property type="match status" value="2"/>
</dbReference>
<dbReference type="AlphaFoldDB" id="A0A8J5ER93"/>
<dbReference type="Proteomes" id="UP000734854">
    <property type="component" value="Unassembled WGS sequence"/>
</dbReference>
<dbReference type="PANTHER" id="PTHR10876">
    <property type="entry name" value="ZINC FINGER PROTEIN ZPR1"/>
    <property type="match status" value="1"/>
</dbReference>
<dbReference type="NCBIfam" id="TIGR00310">
    <property type="entry name" value="ZPR1_znf"/>
    <property type="match status" value="2"/>
</dbReference>
<dbReference type="FunFam" id="2.60.120.1040:FF:000002">
    <property type="entry name" value="zinc finger protein ZPR1"/>
    <property type="match status" value="1"/>
</dbReference>
<reference evidence="8 9" key="1">
    <citation type="submission" date="2020-08" db="EMBL/GenBank/DDBJ databases">
        <title>Plant Genome Project.</title>
        <authorList>
            <person name="Zhang R.-G."/>
        </authorList>
    </citation>
    <scope>NUCLEOTIDE SEQUENCE [LARGE SCALE GENOMIC DNA]</scope>
    <source>
        <tissue evidence="8">Rhizome</tissue>
    </source>
</reference>
<evidence type="ECO:0000256" key="2">
    <source>
        <dbReference type="ARBA" id="ARBA00022723"/>
    </source>
</evidence>
<gene>
    <name evidence="8" type="ORF">ZIOFF_068824</name>
</gene>
<dbReference type="GO" id="GO:0008270">
    <property type="term" value="F:zinc ion binding"/>
    <property type="evidence" value="ECO:0007669"/>
    <property type="project" value="UniProtKB-KW"/>
</dbReference>
<evidence type="ECO:0000256" key="5">
    <source>
        <dbReference type="ARBA" id="ARBA00022833"/>
    </source>
</evidence>
<dbReference type="InterPro" id="IPR056180">
    <property type="entry name" value="ZPR1_jr_dom"/>
</dbReference>
<dbReference type="EMBL" id="JACMSC010000020">
    <property type="protein sequence ID" value="KAG6471383.1"/>
    <property type="molecule type" value="Genomic_DNA"/>
</dbReference>
<evidence type="ECO:0000259" key="7">
    <source>
        <dbReference type="SMART" id="SM00709"/>
    </source>
</evidence>
<name>A0A8J5ER93_ZINOF</name>
<dbReference type="Pfam" id="PF22794">
    <property type="entry name" value="jr-ZPR1"/>
    <property type="match status" value="2"/>
</dbReference>
<dbReference type="FunFam" id="2.60.120.1040:FF:000001">
    <property type="entry name" value="Zinc finger protein ZPR1"/>
    <property type="match status" value="1"/>
</dbReference>
<feature type="compositionally biased region" description="Basic and acidic residues" evidence="6">
    <location>
        <begin position="238"/>
        <end position="247"/>
    </location>
</feature>
<feature type="region of interest" description="Disordered" evidence="6">
    <location>
        <begin position="238"/>
        <end position="259"/>
    </location>
</feature>
<keyword evidence="4" id="KW-0863">Zinc-finger</keyword>
<organism evidence="8 9">
    <name type="scientific">Zingiber officinale</name>
    <name type="common">Ginger</name>
    <name type="synonym">Amomum zingiber</name>
    <dbReference type="NCBI Taxonomy" id="94328"/>
    <lineage>
        <taxon>Eukaryota</taxon>
        <taxon>Viridiplantae</taxon>
        <taxon>Streptophyta</taxon>
        <taxon>Embryophyta</taxon>
        <taxon>Tracheophyta</taxon>
        <taxon>Spermatophyta</taxon>
        <taxon>Magnoliopsida</taxon>
        <taxon>Liliopsida</taxon>
        <taxon>Zingiberales</taxon>
        <taxon>Zingiberaceae</taxon>
        <taxon>Zingiber</taxon>
    </lineage>
</organism>
<evidence type="ECO:0000256" key="3">
    <source>
        <dbReference type="ARBA" id="ARBA00022737"/>
    </source>
</evidence>
<dbReference type="Gene3D" id="2.20.25.420">
    <property type="entry name" value="ZPR1, zinc finger domain"/>
    <property type="match status" value="2"/>
</dbReference>
<feature type="domain" description="Zinc finger ZPR1-type" evidence="7">
    <location>
        <begin position="355"/>
        <end position="518"/>
    </location>
</feature>
<evidence type="ECO:0000313" key="9">
    <source>
        <dbReference type="Proteomes" id="UP000734854"/>
    </source>
</evidence>
<evidence type="ECO:0000256" key="6">
    <source>
        <dbReference type="SAM" id="MobiDB-lite"/>
    </source>
</evidence>
<protein>
    <recommendedName>
        <fullName evidence="7">Zinc finger ZPR1-type domain-containing protein</fullName>
    </recommendedName>
</protein>
<dbReference type="InterPro" id="IPR042451">
    <property type="entry name" value="ZPR1_A/B_dom"/>
</dbReference>
<dbReference type="FunFam" id="2.20.25.420:FF:000001">
    <property type="entry name" value="Zinc finger protein ZPR1"/>
    <property type="match status" value="1"/>
</dbReference>
<dbReference type="InterPro" id="IPR004457">
    <property type="entry name" value="Znf_ZPR1"/>
</dbReference>
<dbReference type="Gene3D" id="2.60.120.1040">
    <property type="entry name" value="ZPR1, A/B domain"/>
    <property type="match status" value="2"/>
</dbReference>
<keyword evidence="5" id="KW-0862">Zinc</keyword>
<evidence type="ECO:0000256" key="1">
    <source>
        <dbReference type="ARBA" id="ARBA00008354"/>
    </source>
</evidence>
<evidence type="ECO:0000256" key="4">
    <source>
        <dbReference type="ARBA" id="ARBA00022771"/>
    </source>
</evidence>
<feature type="domain" description="Zinc finger ZPR1-type" evidence="7">
    <location>
        <begin position="37"/>
        <end position="197"/>
    </location>
</feature>
<dbReference type="GO" id="GO:0005634">
    <property type="term" value="C:nucleus"/>
    <property type="evidence" value="ECO:0007669"/>
    <property type="project" value="TreeGrafter"/>
</dbReference>
<accession>A0A8J5ER93</accession>
<feature type="region of interest" description="Disordered" evidence="6">
    <location>
        <begin position="541"/>
        <end position="565"/>
    </location>
</feature>
<dbReference type="InterPro" id="IPR042452">
    <property type="entry name" value="ZPR1_Znf1/2"/>
</dbReference>
<keyword evidence="3" id="KW-0677">Repeat</keyword>
<keyword evidence="9" id="KW-1185">Reference proteome</keyword>
<dbReference type="PANTHER" id="PTHR10876:SF0">
    <property type="entry name" value="ZINC FINGER PROTEIN ZPR1"/>
    <property type="match status" value="1"/>
</dbReference>
<dbReference type="InterPro" id="IPR040141">
    <property type="entry name" value="ZPR1"/>
</dbReference>
<evidence type="ECO:0000313" key="8">
    <source>
        <dbReference type="EMBL" id="KAG6471383.1"/>
    </source>
</evidence>
<keyword evidence="2" id="KW-0479">Metal-binding</keyword>
<dbReference type="Pfam" id="PF03367">
    <property type="entry name" value="Zn_ribbon_ZPR1"/>
    <property type="match status" value="2"/>
</dbReference>